<evidence type="ECO:0000313" key="5">
    <source>
        <dbReference type="Proteomes" id="UP001530315"/>
    </source>
</evidence>
<evidence type="ECO:0000313" key="4">
    <source>
        <dbReference type="EMBL" id="KAL3786777.1"/>
    </source>
</evidence>
<comment type="cofactor">
    <cofactor evidence="1">
        <name>a divalent metal cation</name>
        <dbReference type="ChEBI" id="CHEBI:60240"/>
    </cofactor>
</comment>
<keyword evidence="5" id="KW-1185">Reference proteome</keyword>
<evidence type="ECO:0000256" key="2">
    <source>
        <dbReference type="ARBA" id="ARBA00022723"/>
    </source>
</evidence>
<sequence length="305" mass="34129">MRVALFCWGSPYDIISAYGVSHTVILYSVWCVVDAVNQLPEFHIEYPRSLAEQQKIANGFEDKSEVGFTNCAGCIDGLFNLHKGPGVTSYVAKGWLVSQSEPSPDVRGRMLDFSIVYGGALSDCLAFEGSGIYKDLEAGLLHEDLVLFGDNAYLNSHYMMVTLFPYVSSGSKDDFNFFHSQLHIHVECAFGMLVFWWGILRSAIPHNISISKTIALVHALAKLHNFCIDEEKDDNFGGDYTVTDVMQNDENYMMMQDQGYILMNVNDTGERIPLSLVDGSHHLDDMPRSVQRNWSRVDDIVGGVN</sequence>
<dbReference type="GO" id="GO:0046872">
    <property type="term" value="F:metal ion binding"/>
    <property type="evidence" value="ECO:0007669"/>
    <property type="project" value="UniProtKB-KW"/>
</dbReference>
<proteinExistence type="predicted"/>
<dbReference type="InterPro" id="IPR027806">
    <property type="entry name" value="HARBI1_dom"/>
</dbReference>
<name>A0ABD3PFS2_9STRA</name>
<comment type="caution">
    <text evidence="4">The sequence shown here is derived from an EMBL/GenBank/DDBJ whole genome shotgun (WGS) entry which is preliminary data.</text>
</comment>
<protein>
    <recommendedName>
        <fullName evidence="3">DDE Tnp4 domain-containing protein</fullName>
    </recommendedName>
</protein>
<evidence type="ECO:0000256" key="1">
    <source>
        <dbReference type="ARBA" id="ARBA00001968"/>
    </source>
</evidence>
<accession>A0ABD3PFS2</accession>
<evidence type="ECO:0000259" key="3">
    <source>
        <dbReference type="Pfam" id="PF13359"/>
    </source>
</evidence>
<feature type="domain" description="DDE Tnp4" evidence="3">
    <location>
        <begin position="107"/>
        <end position="225"/>
    </location>
</feature>
<reference evidence="4 5" key="1">
    <citation type="submission" date="2024-10" db="EMBL/GenBank/DDBJ databases">
        <title>Updated reference genomes for cyclostephanoid diatoms.</title>
        <authorList>
            <person name="Roberts W.R."/>
            <person name="Alverson A.J."/>
        </authorList>
    </citation>
    <scope>NUCLEOTIDE SEQUENCE [LARGE SCALE GENOMIC DNA]</scope>
    <source>
        <strain evidence="4 5">AJA276-08</strain>
    </source>
</reference>
<dbReference type="Proteomes" id="UP001530315">
    <property type="component" value="Unassembled WGS sequence"/>
</dbReference>
<organism evidence="4 5">
    <name type="scientific">Stephanodiscus triporus</name>
    <dbReference type="NCBI Taxonomy" id="2934178"/>
    <lineage>
        <taxon>Eukaryota</taxon>
        <taxon>Sar</taxon>
        <taxon>Stramenopiles</taxon>
        <taxon>Ochrophyta</taxon>
        <taxon>Bacillariophyta</taxon>
        <taxon>Coscinodiscophyceae</taxon>
        <taxon>Thalassiosirophycidae</taxon>
        <taxon>Stephanodiscales</taxon>
        <taxon>Stephanodiscaceae</taxon>
        <taxon>Stephanodiscus</taxon>
    </lineage>
</organism>
<dbReference type="Pfam" id="PF13359">
    <property type="entry name" value="DDE_Tnp_4"/>
    <property type="match status" value="1"/>
</dbReference>
<gene>
    <name evidence="4" type="ORF">ACHAW5_002978</name>
</gene>
<dbReference type="AlphaFoldDB" id="A0ABD3PFS2"/>
<dbReference type="EMBL" id="JALLAZ020000812">
    <property type="protein sequence ID" value="KAL3786777.1"/>
    <property type="molecule type" value="Genomic_DNA"/>
</dbReference>
<keyword evidence="2" id="KW-0479">Metal-binding</keyword>